<keyword evidence="6 7" id="KW-0472">Membrane</keyword>
<dbReference type="PROSITE" id="PS50928">
    <property type="entry name" value="ABC_TM1"/>
    <property type="match status" value="1"/>
</dbReference>
<evidence type="ECO:0000259" key="8">
    <source>
        <dbReference type="PROSITE" id="PS50928"/>
    </source>
</evidence>
<dbReference type="GO" id="GO:0005886">
    <property type="term" value="C:plasma membrane"/>
    <property type="evidence" value="ECO:0007669"/>
    <property type="project" value="UniProtKB-SubCell"/>
</dbReference>
<dbReference type="InterPro" id="IPR000515">
    <property type="entry name" value="MetI-like"/>
</dbReference>
<dbReference type="SUPFAM" id="SSF161098">
    <property type="entry name" value="MetI-like"/>
    <property type="match status" value="1"/>
</dbReference>
<keyword evidence="4 7" id="KW-0812">Transmembrane</keyword>
<dbReference type="Pfam" id="PF12911">
    <property type="entry name" value="OppC_N"/>
    <property type="match status" value="1"/>
</dbReference>
<accession>M1Z6X6</accession>
<evidence type="ECO:0000256" key="3">
    <source>
        <dbReference type="ARBA" id="ARBA00022475"/>
    </source>
</evidence>
<dbReference type="InterPro" id="IPR035906">
    <property type="entry name" value="MetI-like_sf"/>
</dbReference>
<dbReference type="GO" id="GO:0055085">
    <property type="term" value="P:transmembrane transport"/>
    <property type="evidence" value="ECO:0007669"/>
    <property type="project" value="InterPro"/>
</dbReference>
<sequence length="294" mass="32728">MDVIDKNNKTLDYTPLWRLSLNRFRRNKLAVLGTIVLIILIITAIFAPLIVQYDRDEQNLLKIYQKPSKAHILGTDELGRDVFTRLLYGGRVSLSVGLISTTISVVIGVVLGIIAGYYGKKADIIIMRIVDIFMCFPFFVIAITMAAILGPSIWNVMIITGVLGWTSICRMVRAEVMSIKEREFVEAAKALGLTNREIMFKHILPNTFAVIIVYATLGIANGILSEAGLSFLGLGVKQPQPSWGNMLAAAQNLQSLQHRWWLWIPSGLLVFITILSINFVGDGLRDALDPKLKQ</sequence>
<evidence type="ECO:0000256" key="4">
    <source>
        <dbReference type="ARBA" id="ARBA00022692"/>
    </source>
</evidence>
<dbReference type="EMBL" id="LT669839">
    <property type="protein sequence ID" value="SHD78555.1"/>
    <property type="molecule type" value="Genomic_DNA"/>
</dbReference>
<name>M1Z6X6_9FIRM</name>
<dbReference type="InterPro" id="IPR025966">
    <property type="entry name" value="OppC_N"/>
</dbReference>
<feature type="transmembrane region" description="Helical" evidence="7">
    <location>
        <begin position="153"/>
        <end position="172"/>
    </location>
</feature>
<keyword evidence="10" id="KW-1185">Reference proteome</keyword>
<feature type="transmembrane region" description="Helical" evidence="7">
    <location>
        <begin position="125"/>
        <end position="147"/>
    </location>
</feature>
<dbReference type="CDD" id="cd06261">
    <property type="entry name" value="TM_PBP2"/>
    <property type="match status" value="1"/>
</dbReference>
<comment type="subcellular location">
    <subcellularLocation>
        <location evidence="1 7">Cell membrane</location>
        <topology evidence="1 7">Multi-pass membrane protein</topology>
    </subcellularLocation>
</comment>
<dbReference type="NCBIfam" id="NF045476">
    <property type="entry name" value="Opp4C"/>
    <property type="match status" value="1"/>
</dbReference>
<dbReference type="InterPro" id="IPR050366">
    <property type="entry name" value="BP-dependent_transpt_permease"/>
</dbReference>
<evidence type="ECO:0000256" key="1">
    <source>
        <dbReference type="ARBA" id="ARBA00004651"/>
    </source>
</evidence>
<gene>
    <name evidence="9" type="primary">appC</name>
    <name evidence="9" type="ORF">CUESP1_3230</name>
</gene>
<reference evidence="9 10" key="1">
    <citation type="submission" date="2016-11" db="EMBL/GenBank/DDBJ databases">
        <authorList>
            <person name="Manzoor S."/>
        </authorList>
    </citation>
    <scope>NUCLEOTIDE SEQUENCE [LARGE SCALE GENOMIC DNA]</scope>
    <source>
        <strain evidence="9">Clostridium ultunense strain Esp</strain>
    </source>
</reference>
<evidence type="ECO:0000313" key="9">
    <source>
        <dbReference type="EMBL" id="SHD78555.1"/>
    </source>
</evidence>
<keyword evidence="2 7" id="KW-0813">Transport</keyword>
<keyword evidence="3" id="KW-1003">Cell membrane</keyword>
<comment type="similarity">
    <text evidence="7">Belongs to the binding-protein-dependent transport system permease family.</text>
</comment>
<evidence type="ECO:0000256" key="6">
    <source>
        <dbReference type="ARBA" id="ARBA00023136"/>
    </source>
</evidence>
<dbReference type="RefSeq" id="WP_005588982.1">
    <property type="nucleotide sequence ID" value="NZ_LT669839.1"/>
</dbReference>
<dbReference type="Proteomes" id="UP000245423">
    <property type="component" value="Chromosome 1"/>
</dbReference>
<protein>
    <submittedName>
        <fullName evidence="9">Oligopeptide ABC transporter (Permease)</fullName>
    </submittedName>
</protein>
<proteinExistence type="inferred from homology"/>
<keyword evidence="5 7" id="KW-1133">Transmembrane helix</keyword>
<organism evidence="9 10">
    <name type="scientific">[Clostridium] ultunense Esp</name>
    <dbReference type="NCBI Taxonomy" id="1288971"/>
    <lineage>
        <taxon>Bacteria</taxon>
        <taxon>Bacillati</taxon>
        <taxon>Bacillota</taxon>
        <taxon>Tissierellia</taxon>
        <taxon>Tissierellales</taxon>
        <taxon>Tepidimicrobiaceae</taxon>
        <taxon>Schnuerera</taxon>
    </lineage>
</organism>
<feature type="transmembrane region" description="Helical" evidence="7">
    <location>
        <begin position="29"/>
        <end position="51"/>
    </location>
</feature>
<feature type="domain" description="ABC transmembrane type-1" evidence="8">
    <location>
        <begin position="90"/>
        <end position="281"/>
    </location>
</feature>
<evidence type="ECO:0000256" key="2">
    <source>
        <dbReference type="ARBA" id="ARBA00022448"/>
    </source>
</evidence>
<feature type="transmembrane region" description="Helical" evidence="7">
    <location>
        <begin position="203"/>
        <end position="224"/>
    </location>
</feature>
<dbReference type="PANTHER" id="PTHR43386:SF1">
    <property type="entry name" value="D,D-DIPEPTIDE TRANSPORT SYSTEM PERMEASE PROTEIN DDPC-RELATED"/>
    <property type="match status" value="1"/>
</dbReference>
<dbReference type="OrthoDB" id="9783218at2"/>
<feature type="transmembrane region" description="Helical" evidence="7">
    <location>
        <begin position="94"/>
        <end position="118"/>
    </location>
</feature>
<evidence type="ECO:0000313" key="10">
    <source>
        <dbReference type="Proteomes" id="UP000245423"/>
    </source>
</evidence>
<evidence type="ECO:0000256" key="5">
    <source>
        <dbReference type="ARBA" id="ARBA00022989"/>
    </source>
</evidence>
<dbReference type="InterPro" id="IPR053523">
    <property type="entry name" value="Oligopeptide_permease_AppC"/>
</dbReference>
<evidence type="ECO:0000256" key="7">
    <source>
        <dbReference type="RuleBase" id="RU363032"/>
    </source>
</evidence>
<dbReference type="Pfam" id="PF00528">
    <property type="entry name" value="BPD_transp_1"/>
    <property type="match status" value="1"/>
</dbReference>
<dbReference type="Gene3D" id="1.10.3720.10">
    <property type="entry name" value="MetI-like"/>
    <property type="match status" value="1"/>
</dbReference>
<dbReference type="HOGENOM" id="CLU_028518_1_1_9"/>
<feature type="transmembrane region" description="Helical" evidence="7">
    <location>
        <begin position="260"/>
        <end position="281"/>
    </location>
</feature>
<dbReference type="AlphaFoldDB" id="M1Z6X6"/>
<dbReference type="PANTHER" id="PTHR43386">
    <property type="entry name" value="OLIGOPEPTIDE TRANSPORT SYSTEM PERMEASE PROTEIN APPC"/>
    <property type="match status" value="1"/>
</dbReference>